<evidence type="ECO:0000313" key="2">
    <source>
        <dbReference type="Proteomes" id="UP000276215"/>
    </source>
</evidence>
<reference evidence="1 2" key="1">
    <citation type="journal article" date="2018" name="Nat. Ecol. Evol.">
        <title>Pezizomycetes genomes reveal the molecular basis of ectomycorrhizal truffle lifestyle.</title>
        <authorList>
            <person name="Murat C."/>
            <person name="Payen T."/>
            <person name="Noel B."/>
            <person name="Kuo A."/>
            <person name="Morin E."/>
            <person name="Chen J."/>
            <person name="Kohler A."/>
            <person name="Krizsan K."/>
            <person name="Balestrini R."/>
            <person name="Da Silva C."/>
            <person name="Montanini B."/>
            <person name="Hainaut M."/>
            <person name="Levati E."/>
            <person name="Barry K.W."/>
            <person name="Belfiori B."/>
            <person name="Cichocki N."/>
            <person name="Clum A."/>
            <person name="Dockter R.B."/>
            <person name="Fauchery L."/>
            <person name="Guy J."/>
            <person name="Iotti M."/>
            <person name="Le Tacon F."/>
            <person name="Lindquist E.A."/>
            <person name="Lipzen A."/>
            <person name="Malagnac F."/>
            <person name="Mello A."/>
            <person name="Molinier V."/>
            <person name="Miyauchi S."/>
            <person name="Poulain J."/>
            <person name="Riccioni C."/>
            <person name="Rubini A."/>
            <person name="Sitrit Y."/>
            <person name="Splivallo R."/>
            <person name="Traeger S."/>
            <person name="Wang M."/>
            <person name="Zifcakova L."/>
            <person name="Wipf D."/>
            <person name="Zambonelli A."/>
            <person name="Paolocci F."/>
            <person name="Nowrousian M."/>
            <person name="Ottonello S."/>
            <person name="Baldrian P."/>
            <person name="Spatafora J.W."/>
            <person name="Henrissat B."/>
            <person name="Nagy L.G."/>
            <person name="Aury J.M."/>
            <person name="Wincker P."/>
            <person name="Grigoriev I.V."/>
            <person name="Bonfante P."/>
            <person name="Martin F.M."/>
        </authorList>
    </citation>
    <scope>NUCLEOTIDE SEQUENCE [LARGE SCALE GENOMIC DNA]</scope>
    <source>
        <strain evidence="1 2">120613-1</strain>
    </source>
</reference>
<evidence type="ECO:0000313" key="1">
    <source>
        <dbReference type="EMBL" id="RPA99764.1"/>
    </source>
</evidence>
<accession>A0A3N4K1J8</accession>
<sequence length="119" mass="13484">MKKTPRKPVTTETRIKYPFSTTSTKSFKVVPLPEALPDFRNKRADLIPTFPMIPQKLYLPPGSSLLSFLSPLHPILLLTYQPLPPSLIDNPKPPKKLQQHLALPITSQELKLKKFTSIT</sequence>
<organism evidence="1 2">
    <name type="scientific">Choiromyces venosus 120613-1</name>
    <dbReference type="NCBI Taxonomy" id="1336337"/>
    <lineage>
        <taxon>Eukaryota</taxon>
        <taxon>Fungi</taxon>
        <taxon>Dikarya</taxon>
        <taxon>Ascomycota</taxon>
        <taxon>Pezizomycotina</taxon>
        <taxon>Pezizomycetes</taxon>
        <taxon>Pezizales</taxon>
        <taxon>Tuberaceae</taxon>
        <taxon>Choiromyces</taxon>
    </lineage>
</organism>
<keyword evidence="2" id="KW-1185">Reference proteome</keyword>
<dbReference type="Proteomes" id="UP000276215">
    <property type="component" value="Unassembled WGS sequence"/>
</dbReference>
<dbReference type="AlphaFoldDB" id="A0A3N4K1J8"/>
<protein>
    <submittedName>
        <fullName evidence="1">Uncharacterized protein</fullName>
    </submittedName>
</protein>
<proteinExistence type="predicted"/>
<name>A0A3N4K1J8_9PEZI</name>
<dbReference type="EMBL" id="ML120385">
    <property type="protein sequence ID" value="RPA99764.1"/>
    <property type="molecule type" value="Genomic_DNA"/>
</dbReference>
<gene>
    <name evidence="1" type="ORF">L873DRAFT_881207</name>
</gene>